<dbReference type="InterPro" id="IPR012902">
    <property type="entry name" value="N_methyl_site"/>
</dbReference>
<feature type="transmembrane region" description="Helical" evidence="1">
    <location>
        <begin position="21"/>
        <end position="39"/>
    </location>
</feature>
<dbReference type="NCBIfam" id="TIGR02532">
    <property type="entry name" value="IV_pilin_GFxxxE"/>
    <property type="match status" value="1"/>
</dbReference>
<protein>
    <submittedName>
        <fullName evidence="2">DUF1559 domain-containing protein</fullName>
    </submittedName>
</protein>
<dbReference type="Proteomes" id="UP000576225">
    <property type="component" value="Unassembled WGS sequence"/>
</dbReference>
<dbReference type="Gene3D" id="3.30.700.10">
    <property type="entry name" value="Glycoprotein, Type 4 Pilin"/>
    <property type="match status" value="1"/>
</dbReference>
<accession>A0A848AXX7</accession>
<comment type="caution">
    <text evidence="2">The sequence shown here is derived from an EMBL/GenBank/DDBJ whole genome shotgun (WGS) entry which is preliminary data.</text>
</comment>
<dbReference type="PANTHER" id="PTHR30093:SF2">
    <property type="entry name" value="TYPE II SECRETION SYSTEM PROTEIN H"/>
    <property type="match status" value="1"/>
</dbReference>
<dbReference type="EMBL" id="JABAEW010000005">
    <property type="protein sequence ID" value="NMD85792.1"/>
    <property type="molecule type" value="Genomic_DNA"/>
</dbReference>
<sequence length="257" mass="28389">MSTKRILPKSRKNTNFTLIELLVVIAIIAILAAMLLPALNKAREKARSSTCVNNTKQLLQGMMLYENDYGWCLPGYRADYGGWGYDQESLSPFFPAYLSRDIAVCPSDPAKGKAVNLGYWKIYGMYCAINDSGYSGDGNYENKTEFGNFYKKGDDASGVHCYRMSQAKQASRTVFFIDAAKVTAAAGDQLAYGTYLFSPTSNWDNVAAILRHGNRANPGFFDGHVTSMGMNELASVPLNKFCIAYSADGLRRLEVAY</sequence>
<evidence type="ECO:0000313" key="2">
    <source>
        <dbReference type="EMBL" id="NMD85792.1"/>
    </source>
</evidence>
<proteinExistence type="predicted"/>
<dbReference type="SUPFAM" id="SSF54523">
    <property type="entry name" value="Pili subunits"/>
    <property type="match status" value="1"/>
</dbReference>
<keyword evidence="1" id="KW-0472">Membrane</keyword>
<evidence type="ECO:0000313" key="3">
    <source>
        <dbReference type="Proteomes" id="UP000576225"/>
    </source>
</evidence>
<dbReference type="AlphaFoldDB" id="A0A848AXX7"/>
<dbReference type="RefSeq" id="WP_168961728.1">
    <property type="nucleotide sequence ID" value="NZ_JABAEW010000005.1"/>
</dbReference>
<name>A0A848AXX7_9BACT</name>
<evidence type="ECO:0000256" key="1">
    <source>
        <dbReference type="SAM" id="Phobius"/>
    </source>
</evidence>
<reference evidence="2 3" key="1">
    <citation type="submission" date="2020-04" db="EMBL/GenBank/DDBJ databases">
        <authorList>
            <person name="Hitch T.C.A."/>
            <person name="Wylensek D."/>
            <person name="Clavel T."/>
        </authorList>
    </citation>
    <scope>NUCLEOTIDE SEQUENCE [LARGE SCALE GENOMIC DNA]</scope>
    <source>
        <strain evidence="2 3">COR2-253-APC-1A</strain>
    </source>
</reference>
<gene>
    <name evidence="2" type="ORF">HF882_04260</name>
</gene>
<dbReference type="InterPro" id="IPR045584">
    <property type="entry name" value="Pilin-like"/>
</dbReference>
<organism evidence="2 3">
    <name type="scientific">Victivallis vadensis</name>
    <dbReference type="NCBI Taxonomy" id="172901"/>
    <lineage>
        <taxon>Bacteria</taxon>
        <taxon>Pseudomonadati</taxon>
        <taxon>Lentisphaerota</taxon>
        <taxon>Lentisphaeria</taxon>
        <taxon>Victivallales</taxon>
        <taxon>Victivallaceae</taxon>
        <taxon>Victivallis</taxon>
    </lineage>
</organism>
<dbReference type="PANTHER" id="PTHR30093">
    <property type="entry name" value="GENERAL SECRETION PATHWAY PROTEIN G"/>
    <property type="match status" value="1"/>
</dbReference>
<keyword evidence="1" id="KW-0812">Transmembrane</keyword>
<keyword evidence="1" id="KW-1133">Transmembrane helix</keyword>